<proteinExistence type="predicted"/>
<sequence length="156" mass="18290">MSEKEMSKSTNLIEDLLIKFQFNSIAAIKFGEKLQKEENRNLHPLFNSELIMENEKSDKRKLRKRKPRKPSDASKKESPSSDPRQKLPSNDSEKEENKTSDSKKKENSRNFNKFYWDQLKEIMSIAGLTEEKSAYNKRIEEKFVGINTRGHYKGLC</sequence>
<evidence type="ECO:0000313" key="3">
    <source>
        <dbReference type="WBParaSite" id="MhA1_Contig586.frz3.gene22"/>
    </source>
</evidence>
<feature type="compositionally biased region" description="Basic and acidic residues" evidence="1">
    <location>
        <begin position="69"/>
        <end position="107"/>
    </location>
</feature>
<feature type="region of interest" description="Disordered" evidence="1">
    <location>
        <begin position="41"/>
        <end position="107"/>
    </location>
</feature>
<keyword evidence="2" id="KW-1185">Reference proteome</keyword>
<organism evidence="2 3">
    <name type="scientific">Meloidogyne hapla</name>
    <name type="common">Root-knot nematode worm</name>
    <dbReference type="NCBI Taxonomy" id="6305"/>
    <lineage>
        <taxon>Eukaryota</taxon>
        <taxon>Metazoa</taxon>
        <taxon>Ecdysozoa</taxon>
        <taxon>Nematoda</taxon>
        <taxon>Chromadorea</taxon>
        <taxon>Rhabditida</taxon>
        <taxon>Tylenchina</taxon>
        <taxon>Tylenchomorpha</taxon>
        <taxon>Tylenchoidea</taxon>
        <taxon>Meloidogynidae</taxon>
        <taxon>Meloidogyninae</taxon>
        <taxon>Meloidogyne</taxon>
    </lineage>
</organism>
<feature type="compositionally biased region" description="Basic residues" evidence="1">
    <location>
        <begin position="59"/>
        <end position="68"/>
    </location>
</feature>
<name>A0A1I8BV36_MELHA</name>
<protein>
    <submittedName>
        <fullName evidence="3">Uncharacterized protein</fullName>
    </submittedName>
</protein>
<dbReference type="AlphaFoldDB" id="A0A1I8BV36"/>
<evidence type="ECO:0000313" key="2">
    <source>
        <dbReference type="Proteomes" id="UP000095281"/>
    </source>
</evidence>
<dbReference type="WBParaSite" id="MhA1_Contig586.frz3.gene22">
    <property type="protein sequence ID" value="MhA1_Contig586.frz3.gene22"/>
    <property type="gene ID" value="MhA1_Contig586.frz3.gene22"/>
</dbReference>
<accession>A0A1I8BV36</accession>
<dbReference type="Proteomes" id="UP000095281">
    <property type="component" value="Unplaced"/>
</dbReference>
<evidence type="ECO:0000256" key="1">
    <source>
        <dbReference type="SAM" id="MobiDB-lite"/>
    </source>
</evidence>
<reference evidence="3" key="1">
    <citation type="submission" date="2016-11" db="UniProtKB">
        <authorList>
            <consortium name="WormBaseParasite"/>
        </authorList>
    </citation>
    <scope>IDENTIFICATION</scope>
</reference>